<accession>A0A329MRS4</accession>
<comment type="caution">
    <text evidence="4">The sequence shown here is derived from an EMBL/GenBank/DDBJ whole genome shotgun (WGS) entry which is preliminary data.</text>
</comment>
<feature type="chain" id="PRO_5038939024" evidence="3">
    <location>
        <begin position="28"/>
        <end position="572"/>
    </location>
</feature>
<dbReference type="EMBL" id="QMFB01000004">
    <property type="protein sequence ID" value="RAV21403.1"/>
    <property type="molecule type" value="Genomic_DNA"/>
</dbReference>
<evidence type="ECO:0000256" key="3">
    <source>
        <dbReference type="SAM" id="SignalP"/>
    </source>
</evidence>
<keyword evidence="1 3" id="KW-0732">Signal</keyword>
<dbReference type="Proteomes" id="UP000250369">
    <property type="component" value="Unassembled WGS sequence"/>
</dbReference>
<dbReference type="PANTHER" id="PTHR43649:SF33">
    <property type="entry name" value="POLYGALACTURONAN_RHAMNOGALACTURONAN-BINDING PROTEIN YTCQ"/>
    <property type="match status" value="1"/>
</dbReference>
<reference evidence="4 5" key="1">
    <citation type="journal article" date="2009" name="Int. J. Syst. Evol. Microbiol.">
        <title>Paenibacillus contaminans sp. nov., isolated from a contaminated laboratory plate.</title>
        <authorList>
            <person name="Chou J.H."/>
            <person name="Lee J.H."/>
            <person name="Lin M.C."/>
            <person name="Chang P.S."/>
            <person name="Arun A.B."/>
            <person name="Young C.C."/>
            <person name="Chen W.M."/>
        </authorList>
    </citation>
    <scope>NUCLEOTIDE SEQUENCE [LARGE SCALE GENOMIC DNA]</scope>
    <source>
        <strain evidence="4 5">CKOBP-6</strain>
    </source>
</reference>
<dbReference type="PANTHER" id="PTHR43649">
    <property type="entry name" value="ARABINOSE-BINDING PROTEIN-RELATED"/>
    <property type="match status" value="1"/>
</dbReference>
<evidence type="ECO:0000313" key="4">
    <source>
        <dbReference type="EMBL" id="RAV21403.1"/>
    </source>
</evidence>
<dbReference type="Gene3D" id="3.40.190.10">
    <property type="entry name" value="Periplasmic binding protein-like II"/>
    <property type="match status" value="2"/>
</dbReference>
<feature type="compositionally biased region" description="Polar residues" evidence="2">
    <location>
        <begin position="33"/>
        <end position="57"/>
    </location>
</feature>
<organism evidence="4 5">
    <name type="scientific">Paenibacillus contaminans</name>
    <dbReference type="NCBI Taxonomy" id="450362"/>
    <lineage>
        <taxon>Bacteria</taxon>
        <taxon>Bacillati</taxon>
        <taxon>Bacillota</taxon>
        <taxon>Bacilli</taxon>
        <taxon>Bacillales</taxon>
        <taxon>Paenibacillaceae</taxon>
        <taxon>Paenibacillus</taxon>
    </lineage>
</organism>
<dbReference type="SUPFAM" id="SSF53850">
    <property type="entry name" value="Periplasmic binding protein-like II"/>
    <property type="match status" value="1"/>
</dbReference>
<feature type="signal peptide" evidence="3">
    <location>
        <begin position="1"/>
        <end position="27"/>
    </location>
</feature>
<feature type="region of interest" description="Disordered" evidence="2">
    <location>
        <begin position="33"/>
        <end position="71"/>
    </location>
</feature>
<protein>
    <submittedName>
        <fullName evidence="4">ABC transporter substrate-binding protein</fullName>
    </submittedName>
</protein>
<dbReference type="InterPro" id="IPR050490">
    <property type="entry name" value="Bact_solute-bd_prot1"/>
</dbReference>
<evidence type="ECO:0000256" key="2">
    <source>
        <dbReference type="SAM" id="MobiDB-lite"/>
    </source>
</evidence>
<dbReference type="CDD" id="cd13580">
    <property type="entry name" value="PBP2_AlgQ_like_1"/>
    <property type="match status" value="1"/>
</dbReference>
<evidence type="ECO:0000313" key="5">
    <source>
        <dbReference type="Proteomes" id="UP000250369"/>
    </source>
</evidence>
<gene>
    <name evidence="4" type="ORF">DQG23_08925</name>
</gene>
<proteinExistence type="predicted"/>
<evidence type="ECO:0000256" key="1">
    <source>
        <dbReference type="ARBA" id="ARBA00022729"/>
    </source>
</evidence>
<name>A0A329MRS4_9BACL</name>
<dbReference type="PROSITE" id="PS51257">
    <property type="entry name" value="PROKAR_LIPOPROTEIN"/>
    <property type="match status" value="1"/>
</dbReference>
<dbReference type="AlphaFoldDB" id="A0A329MRS4"/>
<sequence length="572" mass="62762">MKVNRRKRRIKMVVGWALVCSLLIVSACSSNNGKSGTPSASQSEQPGTAVASETPSTKAVDPMGKYDPPIVVTTGRSESGMKFDTGRSIDNNQIYDRYLADLGIQVKNTWVVNSADGYTNKANIAIASGDIPDILAVSPLQLKKLVEADMIEDLTELYDKYATKELKSLFMEDGGVALKASSFKGKLYALPMTVSAIDASDVLWIRSDWMKKLGLSEPKSMDDVYNIAKAFVEQDPDGNQKADTFGIGLSKELNIAGSPSIGGFFNAFHAYPGIWVKDASGKLAYGSIQPEMKNAILKLAEMYKAGMIDKEFGVKDTSKVYESINAGKIGLFYGDLAATLYANNGTKKNDLNADWNAYPIVSADGTPAKVSMNMPITVVYVVKKGIKNPEVLVKLMNYYNEKNWVNPDPTISQNPDTGVLWYPYNIVQASPVMKNITSHRNVKAALIANDPAKLNSEEKMYYDKIDTWRKDPSNVEGWMFYKVFGMDHAGLEAVDSYIANKQFQQTTFLGGSTPAMSEKMATLDKMEKVMLTKIILGSAGIEEFDKFVSDWKNLGGDQITKEVNEWAAAAGQ</sequence>
<keyword evidence="5" id="KW-1185">Reference proteome</keyword>